<dbReference type="Proteomes" id="UP000664167">
    <property type="component" value="Unassembled WGS sequence"/>
</dbReference>
<dbReference type="EMBL" id="JAFLRJ010000157">
    <property type="protein sequence ID" value="MBO0513542.1"/>
    <property type="molecule type" value="Genomic_DNA"/>
</dbReference>
<dbReference type="GO" id="GO:0005975">
    <property type="term" value="P:carbohydrate metabolic process"/>
    <property type="evidence" value="ECO:0007669"/>
    <property type="project" value="UniProtKB-ARBA"/>
</dbReference>
<dbReference type="InterPro" id="IPR013783">
    <property type="entry name" value="Ig-like_fold"/>
</dbReference>
<dbReference type="SUPFAM" id="SSF53474">
    <property type="entry name" value="alpha/beta-Hydrolases"/>
    <property type="match status" value="1"/>
</dbReference>
<keyword evidence="2" id="KW-1185">Reference proteome</keyword>
<dbReference type="AlphaFoldDB" id="A0A939JIC1"/>
<proteinExistence type="predicted"/>
<gene>
    <name evidence="1" type="ORF">J0695_17295</name>
</gene>
<comment type="caution">
    <text evidence="1">The sequence shown here is derived from an EMBL/GenBank/DDBJ whole genome shotgun (WGS) entry which is preliminary data.</text>
</comment>
<dbReference type="RefSeq" id="WP_206962964.1">
    <property type="nucleotide sequence ID" value="NZ_BAAAJJ010000015.1"/>
</dbReference>
<organism evidence="1 2">
    <name type="scientific">Streptomyces beijiangensis</name>
    <dbReference type="NCBI Taxonomy" id="163361"/>
    <lineage>
        <taxon>Bacteria</taxon>
        <taxon>Bacillati</taxon>
        <taxon>Actinomycetota</taxon>
        <taxon>Actinomycetes</taxon>
        <taxon>Kitasatosporales</taxon>
        <taxon>Streptomycetaceae</taxon>
        <taxon>Streptomyces</taxon>
    </lineage>
</organism>
<dbReference type="InterPro" id="IPR029058">
    <property type="entry name" value="AB_hydrolase_fold"/>
</dbReference>
<accession>A0A939JIC1</accession>
<protein>
    <recommendedName>
        <fullName evidence="3">Bacterial Ig-like domain-containing protein</fullName>
    </recommendedName>
</protein>
<sequence>MPKGKTGERPTLNGIETSGNYPVEYKFAHAKNGNRHLVVVFANFSAPDEYGWSNGVFDTLRSNVLWIRDLFDTKNSYYLCKGMDFSLENSVIALISNVMGSLGLTPNDVTMWGGSKGGSAALHFGLKYGFRNIVSVVPQFRIGTYVLSIPSVAEFMMGEVTDGNVGILDSILPDLVRQGANRGANIYMLSSPQDEQYADQIGPFLPLFDGYANFNFIFSESPLITGHTDVTRRNVPLLMGILNFLIDGLAPRLGFVRNGYEQPDVDKTGINNYLAATSKVQLSFPAPVVSVPTAGQQVPGGAVTFMGSAPGAERVSLWENGKFIASPDVAADGSWTWSPARPWGMGQHVVRLFAVNAAGQHSGRTEVAFDVVEGTLQPTFTMPSQGQHVQGPVVGFMGFAPGSVHVEFWERGVSLGVSGVAVDGSWGWDSGWAWNEGEHVVEAVAVDATGNKTSPAAVAFTVVNAYAEPAPQGYFSPRF</sequence>
<dbReference type="Gene3D" id="2.60.40.10">
    <property type="entry name" value="Immunoglobulins"/>
    <property type="match status" value="2"/>
</dbReference>
<name>A0A939JIC1_9ACTN</name>
<evidence type="ECO:0000313" key="1">
    <source>
        <dbReference type="EMBL" id="MBO0513542.1"/>
    </source>
</evidence>
<evidence type="ECO:0008006" key="3">
    <source>
        <dbReference type="Google" id="ProtNLM"/>
    </source>
</evidence>
<reference evidence="1" key="1">
    <citation type="submission" date="2021-03" db="EMBL/GenBank/DDBJ databases">
        <title>Streptomyces poriferae sp. nov., a novel marine sponge-derived Actinobacteria species with anti-MRSA activity.</title>
        <authorList>
            <person name="Sandoval-Powers M."/>
            <person name="Kralova S."/>
            <person name="Nguyen G.-S."/>
            <person name="Fawwal D."/>
            <person name="Degnes K."/>
            <person name="Klinkenberg G."/>
            <person name="Sletta H."/>
            <person name="Wentzel A."/>
            <person name="Liles M.R."/>
        </authorList>
    </citation>
    <scope>NUCLEOTIDE SEQUENCE</scope>
    <source>
        <strain evidence="1">DSM 41794</strain>
    </source>
</reference>
<evidence type="ECO:0000313" key="2">
    <source>
        <dbReference type="Proteomes" id="UP000664167"/>
    </source>
</evidence>